<evidence type="ECO:0000313" key="7">
    <source>
        <dbReference type="Proteomes" id="UP000195877"/>
    </source>
</evidence>
<dbReference type="CDD" id="cd06824">
    <property type="entry name" value="PLPDE_III_Yggs_like"/>
    <property type="match status" value="1"/>
</dbReference>
<evidence type="ECO:0000259" key="4">
    <source>
        <dbReference type="Pfam" id="PF01168"/>
    </source>
</evidence>
<dbReference type="PANTHER" id="PTHR10146:SF14">
    <property type="entry name" value="PYRIDOXAL PHOSPHATE HOMEOSTASIS PROTEIN"/>
    <property type="match status" value="1"/>
</dbReference>
<dbReference type="AlphaFoldDB" id="A0A1Y6H7G5"/>
<dbReference type="Proteomes" id="UP000195877">
    <property type="component" value="Chromosome 1"/>
</dbReference>
<dbReference type="STRING" id="48664.BER92_13455"/>
<name>A0A1Y6H7G5_9XANT</name>
<sequence length="306" mass="33006">MVFGRGAGTALALTQISASMARLRRIGSCCPHRTETGAIVIWQRFWRINGGTQRMAGWKEASAGGTIALPSFLECHVPASSLQQILDAIHAAAAEHARAEVRLLAVSKTKPADAVAALAAQGQRAFGENYVQEAEAKIVALRTLGLEWHLIGHLQSNKAELASQCFDWVQTVDRAKLIPLLARYRPDNRAPLNVLIQVNIDDEDSKHGCAPEAIDSLAEAIALQPRLQLRGLMAIPAPFPEQTRRTAAFTRMQALLEQLKGRYRQVDTLSMGMSSDFAEAIAAGATMVRVGTALFGARDCSSAASI</sequence>
<organism evidence="6 8">
    <name type="scientific">Xanthomonas fragariae</name>
    <dbReference type="NCBI Taxonomy" id="48664"/>
    <lineage>
        <taxon>Bacteria</taxon>
        <taxon>Pseudomonadati</taxon>
        <taxon>Pseudomonadota</taxon>
        <taxon>Gammaproteobacteria</taxon>
        <taxon>Lysobacterales</taxon>
        <taxon>Lysobacteraceae</taxon>
        <taxon>Xanthomonas</taxon>
    </lineage>
</organism>
<protein>
    <recommendedName>
        <fullName evidence="2">Pyridoxal phosphate homeostasis protein</fullName>
        <shortName evidence="2">PLP homeostasis protein</shortName>
    </recommendedName>
</protein>
<gene>
    <name evidence="6" type="ORF">PD5205_02784</name>
    <name evidence="5" type="ORF">PD885_01210</name>
</gene>
<dbReference type="EMBL" id="LT853885">
    <property type="protein sequence ID" value="SMR04074.1"/>
    <property type="molecule type" value="Genomic_DNA"/>
</dbReference>
<reference evidence="5 7" key="2">
    <citation type="submission" date="2017-05" db="EMBL/GenBank/DDBJ databases">
        <authorList>
            <person name="Blom J."/>
        </authorList>
    </citation>
    <scope>NUCLEOTIDE SEQUENCE [LARGE SCALE GENOMIC DNA]</scope>
    <source>
        <strain evidence="5">PD885</strain>
    </source>
</reference>
<dbReference type="EMBL" id="LT853882">
    <property type="protein sequence ID" value="SMQ98461.1"/>
    <property type="molecule type" value="Genomic_DNA"/>
</dbReference>
<dbReference type="FunFam" id="3.20.20.10:FF:000018">
    <property type="entry name" value="Pyridoxal phosphate homeostasis protein"/>
    <property type="match status" value="1"/>
</dbReference>
<dbReference type="HAMAP" id="MF_02087">
    <property type="entry name" value="PLP_homeostasis"/>
    <property type="match status" value="1"/>
</dbReference>
<evidence type="ECO:0000256" key="3">
    <source>
        <dbReference type="RuleBase" id="RU004514"/>
    </source>
</evidence>
<comment type="similarity">
    <text evidence="2 3">Belongs to the pyridoxal phosphate-binding protein YggS/PROSC family.</text>
</comment>
<dbReference type="Proteomes" id="UP000195953">
    <property type="component" value="Chromosome 1"/>
</dbReference>
<keyword evidence="7" id="KW-1185">Reference proteome</keyword>
<dbReference type="GO" id="GO:0030170">
    <property type="term" value="F:pyridoxal phosphate binding"/>
    <property type="evidence" value="ECO:0007669"/>
    <property type="project" value="UniProtKB-UniRule"/>
</dbReference>
<dbReference type="Pfam" id="PF01168">
    <property type="entry name" value="Ala_racemase_N"/>
    <property type="match status" value="1"/>
</dbReference>
<dbReference type="PANTHER" id="PTHR10146">
    <property type="entry name" value="PROLINE SYNTHETASE CO-TRANSCRIBED BACTERIAL HOMOLOG PROTEIN"/>
    <property type="match status" value="1"/>
</dbReference>
<dbReference type="SUPFAM" id="SSF51419">
    <property type="entry name" value="PLP-binding barrel"/>
    <property type="match status" value="1"/>
</dbReference>
<evidence type="ECO:0000256" key="1">
    <source>
        <dbReference type="ARBA" id="ARBA00022898"/>
    </source>
</evidence>
<dbReference type="Gene3D" id="3.20.20.10">
    <property type="entry name" value="Alanine racemase"/>
    <property type="match status" value="1"/>
</dbReference>
<keyword evidence="1 2" id="KW-0663">Pyridoxal phosphate</keyword>
<evidence type="ECO:0000313" key="5">
    <source>
        <dbReference type="EMBL" id="SMQ98461.1"/>
    </source>
</evidence>
<reference evidence="6 8" key="1">
    <citation type="submission" date="2017-05" db="EMBL/GenBank/DDBJ databases">
        <authorList>
            <person name="Song R."/>
            <person name="Chenine A.L."/>
            <person name="Ruprecht R.M."/>
        </authorList>
    </citation>
    <scope>NUCLEOTIDE SEQUENCE [LARGE SCALE GENOMIC DNA]</scope>
    <source>
        <strain evidence="6">PD5205</strain>
    </source>
</reference>
<evidence type="ECO:0000313" key="6">
    <source>
        <dbReference type="EMBL" id="SMR04074.1"/>
    </source>
</evidence>
<dbReference type="NCBIfam" id="TIGR00044">
    <property type="entry name" value="YggS family pyridoxal phosphate-dependent enzyme"/>
    <property type="match status" value="1"/>
</dbReference>
<dbReference type="InterPro" id="IPR011078">
    <property type="entry name" value="PyrdxlP_homeostasis"/>
</dbReference>
<evidence type="ECO:0000313" key="8">
    <source>
        <dbReference type="Proteomes" id="UP000195953"/>
    </source>
</evidence>
<feature type="modified residue" description="N6-(pyridoxal phosphate)lysine" evidence="2">
    <location>
        <position position="108"/>
    </location>
</feature>
<proteinExistence type="inferred from homology"/>
<evidence type="ECO:0000256" key="2">
    <source>
        <dbReference type="HAMAP-Rule" id="MF_02087"/>
    </source>
</evidence>
<dbReference type="InterPro" id="IPR001608">
    <property type="entry name" value="Ala_racemase_N"/>
</dbReference>
<dbReference type="eggNOG" id="COG0325">
    <property type="taxonomic scope" value="Bacteria"/>
</dbReference>
<feature type="domain" description="Alanine racemase N-terminal" evidence="4">
    <location>
        <begin position="92"/>
        <end position="298"/>
    </location>
</feature>
<dbReference type="InterPro" id="IPR029066">
    <property type="entry name" value="PLP-binding_barrel"/>
</dbReference>
<comment type="function">
    <text evidence="2">Pyridoxal 5'-phosphate (PLP)-binding protein, which is involved in PLP homeostasis.</text>
</comment>
<accession>A0A1Y6H7G5</accession>